<dbReference type="Gene3D" id="3.40.50.720">
    <property type="entry name" value="NAD(P)-binding Rossmann-like Domain"/>
    <property type="match status" value="1"/>
</dbReference>
<dbReference type="InterPro" id="IPR036291">
    <property type="entry name" value="NAD(P)-bd_dom_sf"/>
</dbReference>
<dbReference type="EMBL" id="BMOD01000003">
    <property type="protein sequence ID" value="GGJ27443.1"/>
    <property type="molecule type" value="Genomic_DNA"/>
</dbReference>
<proteinExistence type="predicted"/>
<dbReference type="InterPro" id="IPR020843">
    <property type="entry name" value="ER"/>
</dbReference>
<dbReference type="SUPFAM" id="SSF50129">
    <property type="entry name" value="GroES-like"/>
    <property type="match status" value="1"/>
</dbReference>
<feature type="domain" description="Enoyl reductase (ER)" evidence="2">
    <location>
        <begin position="14"/>
        <end position="326"/>
    </location>
</feature>
<dbReference type="InterPro" id="IPR013149">
    <property type="entry name" value="ADH-like_C"/>
</dbReference>
<gene>
    <name evidence="3" type="ORF">GCM10008938_11950</name>
</gene>
<evidence type="ECO:0000313" key="3">
    <source>
        <dbReference type="EMBL" id="GGJ27443.1"/>
    </source>
</evidence>
<dbReference type="PANTHER" id="PTHR44154">
    <property type="entry name" value="QUINONE OXIDOREDUCTASE"/>
    <property type="match status" value="1"/>
</dbReference>
<protein>
    <submittedName>
        <fullName evidence="3">Alcohol dehydrogenase</fullName>
    </submittedName>
</protein>
<dbReference type="Proteomes" id="UP000632222">
    <property type="component" value="Unassembled WGS sequence"/>
</dbReference>
<accession>A0ABQ2CYX8</accession>
<keyword evidence="4" id="KW-1185">Reference proteome</keyword>
<dbReference type="InterPro" id="IPR013154">
    <property type="entry name" value="ADH-like_N"/>
</dbReference>
<reference evidence="4" key="1">
    <citation type="journal article" date="2019" name="Int. J. Syst. Evol. Microbiol.">
        <title>The Global Catalogue of Microorganisms (GCM) 10K type strain sequencing project: providing services to taxonomists for standard genome sequencing and annotation.</title>
        <authorList>
            <consortium name="The Broad Institute Genomics Platform"/>
            <consortium name="The Broad Institute Genome Sequencing Center for Infectious Disease"/>
            <person name="Wu L."/>
            <person name="Ma J."/>
        </authorList>
    </citation>
    <scope>NUCLEOTIDE SEQUENCE [LARGE SCALE GENOMIC DNA]</scope>
    <source>
        <strain evidence="4">JCM 14370</strain>
    </source>
</reference>
<name>A0ABQ2CYX8_9DEIO</name>
<comment type="caution">
    <text evidence="3">The sequence shown here is derived from an EMBL/GenBank/DDBJ whole genome shotgun (WGS) entry which is preliminary data.</text>
</comment>
<evidence type="ECO:0000259" key="2">
    <source>
        <dbReference type="SMART" id="SM00829"/>
    </source>
</evidence>
<dbReference type="PANTHER" id="PTHR44154:SF1">
    <property type="entry name" value="QUINONE OXIDOREDUCTASE"/>
    <property type="match status" value="1"/>
</dbReference>
<dbReference type="SUPFAM" id="SSF51735">
    <property type="entry name" value="NAD(P)-binding Rossmann-fold domains"/>
    <property type="match status" value="1"/>
</dbReference>
<evidence type="ECO:0000256" key="1">
    <source>
        <dbReference type="ARBA" id="ARBA00022857"/>
    </source>
</evidence>
<keyword evidence="1" id="KW-0521">NADP</keyword>
<dbReference type="CDD" id="cd08271">
    <property type="entry name" value="MDR5"/>
    <property type="match status" value="1"/>
</dbReference>
<dbReference type="SMART" id="SM00829">
    <property type="entry name" value="PKS_ER"/>
    <property type="match status" value="1"/>
</dbReference>
<dbReference type="InterPro" id="IPR051603">
    <property type="entry name" value="Zinc-ADH_QOR/CCCR"/>
</dbReference>
<dbReference type="Gene3D" id="3.90.180.10">
    <property type="entry name" value="Medium-chain alcohol dehydrogenases, catalytic domain"/>
    <property type="match status" value="1"/>
</dbReference>
<dbReference type="InterPro" id="IPR011032">
    <property type="entry name" value="GroES-like_sf"/>
</dbReference>
<evidence type="ECO:0000313" key="4">
    <source>
        <dbReference type="Proteomes" id="UP000632222"/>
    </source>
</evidence>
<dbReference type="Pfam" id="PF08240">
    <property type="entry name" value="ADH_N"/>
    <property type="match status" value="1"/>
</dbReference>
<organism evidence="3 4">
    <name type="scientific">Deinococcus roseus</name>
    <dbReference type="NCBI Taxonomy" id="392414"/>
    <lineage>
        <taxon>Bacteria</taxon>
        <taxon>Thermotogati</taxon>
        <taxon>Deinococcota</taxon>
        <taxon>Deinococci</taxon>
        <taxon>Deinococcales</taxon>
        <taxon>Deinococcaceae</taxon>
        <taxon>Deinococcus</taxon>
    </lineage>
</organism>
<sequence>MVRSMRAIQITEPGLDHVIPQNADLPEMKPGDLLVQVKAASLNPVDYKLATNGHPSWQYPHTLGVDGAGEVVQVGSDVQGIEVGAKVFFHADLARSGSFAEYIQVDHRAVTRLPKSWSFEEGAALPCAGLTAYQALVRVCGLKAGQTVVIQGGAGGVGSFAVQIAHALGARVISTASPAKHELVRSLGADVVIDYRDQNLKEQILQAAGGGVDVVLDTVNRASATRSLELLHPEGQLAFIAGRPEPEAVQNLGYRVHVHDVMLGSAHARQDDAAIRDLSQMGTELAQLVLDGKVKILISEQITLEEIPEWLVKLKAGEVPFGKVVARI</sequence>
<dbReference type="Pfam" id="PF00107">
    <property type="entry name" value="ADH_zinc_N"/>
    <property type="match status" value="1"/>
</dbReference>